<organism evidence="2 3">
    <name type="scientific">Aspergillus keveii</name>
    <dbReference type="NCBI Taxonomy" id="714993"/>
    <lineage>
        <taxon>Eukaryota</taxon>
        <taxon>Fungi</taxon>
        <taxon>Dikarya</taxon>
        <taxon>Ascomycota</taxon>
        <taxon>Pezizomycotina</taxon>
        <taxon>Eurotiomycetes</taxon>
        <taxon>Eurotiomycetidae</taxon>
        <taxon>Eurotiales</taxon>
        <taxon>Aspergillaceae</taxon>
        <taxon>Aspergillus</taxon>
        <taxon>Aspergillus subgen. Nidulantes</taxon>
    </lineage>
</organism>
<name>A0ABR4GDG7_9EURO</name>
<evidence type="ECO:0000313" key="3">
    <source>
        <dbReference type="Proteomes" id="UP001610563"/>
    </source>
</evidence>
<dbReference type="PANTHER" id="PTHR37540:SF5">
    <property type="entry name" value="TRANSCRIPTION FACTOR DOMAIN-CONTAINING PROTEIN"/>
    <property type="match status" value="1"/>
</dbReference>
<feature type="compositionally biased region" description="Polar residues" evidence="1">
    <location>
        <begin position="1"/>
        <end position="10"/>
    </location>
</feature>
<sequence length="618" mass="68804">MTQQSDQAHGQGQEDKFVFVGGPLMNKGGPLRGRAIRQGRRDTKQQRRIDAAIEVEELLREGTNPECTCYRGTPTTSPGQNQSQSQSPLTPSPPAGSSEIQGFRPIKPKAPSSQADPRIRKVQGQFCSFCGRYLRVRRAPTTPAVVASVFDIGTGNHDPILPKNEVTSQLKVQEILHFAGTQIWPNFRPLRYTSDCYQSWVVPYNDKLTLYAILWSASYHLDVLRLTYGDKDHQRESKEQLYLKGLTLQTLRGAIETYTRDMPIDSIIMCILYLAVNDTVDKGVYRDPSPFTPLFTGLHSLDFYGSRDYHPLHWTVIQDLLGRFGGITVLRAHGVAWLLSIADIMNAAHTLREPIYPCLGVDGSVLNLDNPLRLFTGYGIKVEAGSKHPGSGFRDLLSLAPRVKPEHVTALANIGELSYVLQSLSDTPCSPRALDLLGDCRNLVHYRLFSLPDENDGTEQILQAEGLPEATTANTRHQGTKEIYLTARLAAFLFAIHVTFPIPRSSLVSAPLLESLCPKLQALVDQGVSNHILLWSASVALIALDGKLLHSVIMKLFLKLCRDLQIASLDELLRVLRSFAWMDAAVEHHYQGQWKDIFPTTSASRTKGQGPRKQLPVR</sequence>
<feature type="region of interest" description="Disordered" evidence="1">
    <location>
        <begin position="64"/>
        <end position="118"/>
    </location>
</feature>
<reference evidence="2 3" key="1">
    <citation type="submission" date="2024-07" db="EMBL/GenBank/DDBJ databases">
        <title>Section-level genome sequencing and comparative genomics of Aspergillus sections Usti and Cavernicolus.</title>
        <authorList>
            <consortium name="Lawrence Berkeley National Laboratory"/>
            <person name="Nybo J.L."/>
            <person name="Vesth T.C."/>
            <person name="Theobald S."/>
            <person name="Frisvad J.C."/>
            <person name="Larsen T.O."/>
            <person name="Kjaerboelling I."/>
            <person name="Rothschild-Mancinelli K."/>
            <person name="Lyhne E.K."/>
            <person name="Kogle M.E."/>
            <person name="Barry K."/>
            <person name="Clum A."/>
            <person name="Na H."/>
            <person name="Ledsgaard L."/>
            <person name="Lin J."/>
            <person name="Lipzen A."/>
            <person name="Kuo A."/>
            <person name="Riley R."/>
            <person name="Mondo S."/>
            <person name="Labutti K."/>
            <person name="Haridas S."/>
            <person name="Pangalinan J."/>
            <person name="Salamov A.A."/>
            <person name="Simmons B.A."/>
            <person name="Magnuson J.K."/>
            <person name="Chen J."/>
            <person name="Drula E."/>
            <person name="Henrissat B."/>
            <person name="Wiebenga A."/>
            <person name="Lubbers R.J."/>
            <person name="Gomes A.C."/>
            <person name="Makela M.R."/>
            <person name="Stajich J."/>
            <person name="Grigoriev I.V."/>
            <person name="Mortensen U.H."/>
            <person name="De Vries R.P."/>
            <person name="Baker S.E."/>
            <person name="Andersen M.R."/>
        </authorList>
    </citation>
    <scope>NUCLEOTIDE SEQUENCE [LARGE SCALE GENOMIC DNA]</scope>
    <source>
        <strain evidence="2 3">CBS 209.92</strain>
    </source>
</reference>
<keyword evidence="3" id="KW-1185">Reference proteome</keyword>
<comment type="caution">
    <text evidence="2">The sequence shown here is derived from an EMBL/GenBank/DDBJ whole genome shotgun (WGS) entry which is preliminary data.</text>
</comment>
<dbReference type="PANTHER" id="PTHR37540">
    <property type="entry name" value="TRANSCRIPTION FACTOR (ACR-2), PUTATIVE-RELATED-RELATED"/>
    <property type="match status" value="1"/>
</dbReference>
<dbReference type="EMBL" id="JBFTWV010000024">
    <property type="protein sequence ID" value="KAL2796694.1"/>
    <property type="molecule type" value="Genomic_DNA"/>
</dbReference>
<accession>A0ABR4GDG7</accession>
<feature type="region of interest" description="Disordered" evidence="1">
    <location>
        <begin position="1"/>
        <end position="48"/>
    </location>
</feature>
<evidence type="ECO:0000256" key="1">
    <source>
        <dbReference type="SAM" id="MobiDB-lite"/>
    </source>
</evidence>
<evidence type="ECO:0000313" key="2">
    <source>
        <dbReference type="EMBL" id="KAL2796694.1"/>
    </source>
</evidence>
<dbReference type="Proteomes" id="UP001610563">
    <property type="component" value="Unassembled WGS sequence"/>
</dbReference>
<proteinExistence type="predicted"/>
<protein>
    <submittedName>
        <fullName evidence="2">Uncharacterized protein</fullName>
    </submittedName>
</protein>
<feature type="compositionally biased region" description="Low complexity" evidence="1">
    <location>
        <begin position="73"/>
        <end position="89"/>
    </location>
</feature>
<gene>
    <name evidence="2" type="ORF">BJX66DRAFT_299091</name>
</gene>
<feature type="compositionally biased region" description="Basic and acidic residues" evidence="1">
    <location>
        <begin position="39"/>
        <end position="48"/>
    </location>
</feature>